<dbReference type="EMBL" id="SJPX01000001">
    <property type="protein sequence ID" value="TWU58014.1"/>
    <property type="molecule type" value="Genomic_DNA"/>
</dbReference>
<dbReference type="Proteomes" id="UP000317977">
    <property type="component" value="Unassembled WGS sequence"/>
</dbReference>
<dbReference type="PANTHER" id="PTHR32060">
    <property type="entry name" value="TAIL-SPECIFIC PROTEASE"/>
    <property type="match status" value="1"/>
</dbReference>
<evidence type="ECO:0000256" key="3">
    <source>
        <dbReference type="ARBA" id="ARBA00022801"/>
    </source>
</evidence>
<dbReference type="SMART" id="SM00228">
    <property type="entry name" value="PDZ"/>
    <property type="match status" value="1"/>
</dbReference>
<dbReference type="Gene3D" id="2.30.42.10">
    <property type="match status" value="1"/>
</dbReference>
<accession>A0A5C6FCI0</accession>
<keyword evidence="7" id="KW-1185">Reference proteome</keyword>
<feature type="domain" description="PDZ" evidence="5">
    <location>
        <begin position="80"/>
        <end position="160"/>
    </location>
</feature>
<dbReference type="GO" id="GO:0004252">
    <property type="term" value="F:serine-type endopeptidase activity"/>
    <property type="evidence" value="ECO:0007669"/>
    <property type="project" value="UniProtKB-EC"/>
</dbReference>
<dbReference type="GO" id="GO:0030288">
    <property type="term" value="C:outer membrane-bounded periplasmic space"/>
    <property type="evidence" value="ECO:0007669"/>
    <property type="project" value="TreeGrafter"/>
</dbReference>
<dbReference type="PROSITE" id="PS50106">
    <property type="entry name" value="PDZ"/>
    <property type="match status" value="1"/>
</dbReference>
<dbReference type="InterPro" id="IPR041489">
    <property type="entry name" value="PDZ_6"/>
</dbReference>
<keyword evidence="2 6" id="KW-0645">Protease</keyword>
<dbReference type="SMART" id="SM00245">
    <property type="entry name" value="TSPc"/>
    <property type="match status" value="1"/>
</dbReference>
<dbReference type="SUPFAM" id="SSF52096">
    <property type="entry name" value="ClpP/crotonase"/>
    <property type="match status" value="1"/>
</dbReference>
<dbReference type="CDD" id="cd07560">
    <property type="entry name" value="Peptidase_S41_CPP"/>
    <property type="match status" value="1"/>
</dbReference>
<dbReference type="RefSeq" id="WP_146532811.1">
    <property type="nucleotide sequence ID" value="NZ_SJPX01000001.1"/>
</dbReference>
<reference evidence="6 7" key="1">
    <citation type="submission" date="2019-02" db="EMBL/GenBank/DDBJ databases">
        <title>Deep-cultivation of Planctomycetes and their phenomic and genomic characterization uncovers novel biology.</title>
        <authorList>
            <person name="Wiegand S."/>
            <person name="Jogler M."/>
            <person name="Boedeker C."/>
            <person name="Pinto D."/>
            <person name="Vollmers J."/>
            <person name="Rivas-Marin E."/>
            <person name="Kohn T."/>
            <person name="Peeters S.H."/>
            <person name="Heuer A."/>
            <person name="Rast P."/>
            <person name="Oberbeckmann S."/>
            <person name="Bunk B."/>
            <person name="Jeske O."/>
            <person name="Meyerdierks A."/>
            <person name="Storesund J.E."/>
            <person name="Kallscheuer N."/>
            <person name="Luecker S."/>
            <person name="Lage O.M."/>
            <person name="Pohl T."/>
            <person name="Merkel B.J."/>
            <person name="Hornburger P."/>
            <person name="Mueller R.-W."/>
            <person name="Bruemmer F."/>
            <person name="Labrenz M."/>
            <person name="Spormann A.M."/>
            <person name="Op Den Camp H."/>
            <person name="Overmann J."/>
            <person name="Amann R."/>
            <person name="Jetten M.S.M."/>
            <person name="Mascher T."/>
            <person name="Medema M.H."/>
            <person name="Devos D.P."/>
            <person name="Kaster A.-K."/>
            <person name="Ovreas L."/>
            <person name="Rohde M."/>
            <person name="Galperin M.Y."/>
            <person name="Jogler C."/>
        </authorList>
    </citation>
    <scope>NUCLEOTIDE SEQUENCE [LARGE SCALE GENOMIC DNA]</scope>
    <source>
        <strain evidence="6 7">Poly59</strain>
    </source>
</reference>
<dbReference type="SUPFAM" id="SSF50156">
    <property type="entry name" value="PDZ domain-like"/>
    <property type="match status" value="1"/>
</dbReference>
<dbReference type="InterPro" id="IPR005151">
    <property type="entry name" value="Tail-specific_protease"/>
</dbReference>
<evidence type="ECO:0000259" key="5">
    <source>
        <dbReference type="PROSITE" id="PS50106"/>
    </source>
</evidence>
<comment type="caution">
    <text evidence="6">The sequence shown here is derived from an EMBL/GenBank/DDBJ whole genome shotgun (WGS) entry which is preliminary data.</text>
</comment>
<dbReference type="Pfam" id="PF03572">
    <property type="entry name" value="Peptidase_S41"/>
    <property type="match status" value="1"/>
</dbReference>
<evidence type="ECO:0000313" key="6">
    <source>
        <dbReference type="EMBL" id="TWU58014.1"/>
    </source>
</evidence>
<protein>
    <submittedName>
        <fullName evidence="6">Carboxy-terminal processing protease CtpB</fullName>
        <ecNumber evidence="6">3.4.21.102</ecNumber>
    </submittedName>
</protein>
<organism evidence="6 7">
    <name type="scientific">Rubripirellula reticaptiva</name>
    <dbReference type="NCBI Taxonomy" id="2528013"/>
    <lineage>
        <taxon>Bacteria</taxon>
        <taxon>Pseudomonadati</taxon>
        <taxon>Planctomycetota</taxon>
        <taxon>Planctomycetia</taxon>
        <taxon>Pirellulales</taxon>
        <taxon>Pirellulaceae</taxon>
        <taxon>Rubripirellula</taxon>
    </lineage>
</organism>
<dbReference type="InterPro" id="IPR036034">
    <property type="entry name" value="PDZ_sf"/>
</dbReference>
<dbReference type="Pfam" id="PF17820">
    <property type="entry name" value="PDZ_6"/>
    <property type="match status" value="1"/>
</dbReference>
<keyword evidence="4" id="KW-0720">Serine protease</keyword>
<evidence type="ECO:0000256" key="2">
    <source>
        <dbReference type="ARBA" id="ARBA00022670"/>
    </source>
</evidence>
<evidence type="ECO:0000256" key="4">
    <source>
        <dbReference type="ARBA" id="ARBA00022825"/>
    </source>
</evidence>
<dbReference type="GO" id="GO:0007165">
    <property type="term" value="P:signal transduction"/>
    <property type="evidence" value="ECO:0007669"/>
    <property type="project" value="TreeGrafter"/>
</dbReference>
<keyword evidence="3 6" id="KW-0378">Hydrolase</keyword>
<comment type="similarity">
    <text evidence="1">Belongs to the peptidase S41A family.</text>
</comment>
<dbReference type="AlphaFoldDB" id="A0A5C6FCI0"/>
<evidence type="ECO:0000313" key="7">
    <source>
        <dbReference type="Proteomes" id="UP000317977"/>
    </source>
</evidence>
<sequence length="471" mass="51162">MSPRNLNIIIIAAAISLLCYATHRRTRTALIIGEAMNLVDAYYVDPVDSDQLLLAAMNGMTSTLDENSEYIPGAAYESFQDSINQEFAGIGIFVEASEDNGPVRVRTPLVGSPALAAGFRPGDLIIRVDGEDVSKMPLPDVSTRLRGPIGTSVLVVVKRATKSNTKPKIAVEDENIAPLEKTESAEPDEPVEYVEATLQVQRARIELESVVGDYRNDDDQWVYRLREDPTIAYVRLTSFGDKSTDEMAAALKGLDNNFRAIVLDLRGNGGGLLHTAADISDMFLNSGNIVSTRTRGGVIESEFDATPGTLVDTKIPFAILIDGNSASASEIVSACMQDNGRATIVGTRSYGKGTVQNILPLQFGRSALRLTVARYYRPSGKNIHRVKDATDEDEWGVTPDESMVVELDEESLKKVARRWTESAYPALATESLSVEAPKTMSSSTMIDPQLRRAVETLKKQISAKTPASEAA</sequence>
<dbReference type="PANTHER" id="PTHR32060:SF30">
    <property type="entry name" value="CARBOXY-TERMINAL PROCESSING PROTEASE CTPA"/>
    <property type="match status" value="1"/>
</dbReference>
<dbReference type="InterPro" id="IPR001478">
    <property type="entry name" value="PDZ"/>
</dbReference>
<dbReference type="InterPro" id="IPR029045">
    <property type="entry name" value="ClpP/crotonase-like_dom_sf"/>
</dbReference>
<dbReference type="GO" id="GO:0006508">
    <property type="term" value="P:proteolysis"/>
    <property type="evidence" value="ECO:0007669"/>
    <property type="project" value="UniProtKB-KW"/>
</dbReference>
<gene>
    <name evidence="6" type="primary">ctpB_1</name>
    <name evidence="6" type="ORF">Poly59_09230</name>
</gene>
<proteinExistence type="inferred from homology"/>
<dbReference type="InterPro" id="IPR004447">
    <property type="entry name" value="Peptidase_S41A"/>
</dbReference>
<dbReference type="EC" id="3.4.21.102" evidence="6"/>
<dbReference type="Gene3D" id="3.30.750.44">
    <property type="match status" value="1"/>
</dbReference>
<dbReference type="CDD" id="cd06782">
    <property type="entry name" value="cpPDZ_CPP-like"/>
    <property type="match status" value="1"/>
</dbReference>
<name>A0A5C6FCI0_9BACT</name>
<dbReference type="Gene3D" id="3.90.226.10">
    <property type="entry name" value="2-enoyl-CoA Hydratase, Chain A, domain 1"/>
    <property type="match status" value="1"/>
</dbReference>
<dbReference type="OrthoDB" id="9812068at2"/>
<evidence type="ECO:0000256" key="1">
    <source>
        <dbReference type="ARBA" id="ARBA00009179"/>
    </source>
</evidence>